<comment type="caution">
    <text evidence="2">The sequence shown here is derived from an EMBL/GenBank/DDBJ whole genome shotgun (WGS) entry which is preliminary data.</text>
</comment>
<evidence type="ECO:0008006" key="4">
    <source>
        <dbReference type="Google" id="ProtNLM"/>
    </source>
</evidence>
<evidence type="ECO:0000256" key="1">
    <source>
        <dbReference type="SAM" id="SignalP"/>
    </source>
</evidence>
<evidence type="ECO:0000313" key="3">
    <source>
        <dbReference type="Proteomes" id="UP001500665"/>
    </source>
</evidence>
<proteinExistence type="predicted"/>
<organism evidence="2 3">
    <name type="scientific">Actinocorallia libanotica</name>
    <dbReference type="NCBI Taxonomy" id="46162"/>
    <lineage>
        <taxon>Bacteria</taxon>
        <taxon>Bacillati</taxon>
        <taxon>Actinomycetota</taxon>
        <taxon>Actinomycetes</taxon>
        <taxon>Streptosporangiales</taxon>
        <taxon>Thermomonosporaceae</taxon>
        <taxon>Actinocorallia</taxon>
    </lineage>
</organism>
<keyword evidence="1" id="KW-0732">Signal</keyword>
<dbReference type="RefSeq" id="WP_344244309.1">
    <property type="nucleotide sequence ID" value="NZ_BAAAHH010000030.1"/>
</dbReference>
<reference evidence="3" key="1">
    <citation type="journal article" date="2019" name="Int. J. Syst. Evol. Microbiol.">
        <title>The Global Catalogue of Microorganisms (GCM) 10K type strain sequencing project: providing services to taxonomists for standard genome sequencing and annotation.</title>
        <authorList>
            <consortium name="The Broad Institute Genomics Platform"/>
            <consortium name="The Broad Institute Genome Sequencing Center for Infectious Disease"/>
            <person name="Wu L."/>
            <person name="Ma J."/>
        </authorList>
    </citation>
    <scope>NUCLEOTIDE SEQUENCE [LARGE SCALE GENOMIC DNA]</scope>
    <source>
        <strain evidence="3">JCM 10696</strain>
    </source>
</reference>
<protein>
    <recommendedName>
        <fullName evidence="4">Neocarzinostatin family protein</fullName>
    </recommendedName>
</protein>
<sequence length="220" mass="21927">MPRIRQLAALTGAAALALTAVGAPAYAAGTEIHRTDTSPHALFAGNAQAGLLGNLVVNGGGTTTCTSATLTGSVDSDGDPLTMSSASVSGCSGIASAITFLNLPWTGTVQRTTGTTHDAIITLNGFSVRATVTLFGLTVNCTYGGTATAKGYNATNAARPVTSNNQAQVDMSGVTITRTGGSFPCPSSATIQTGAFQLRGEGSTAGTYNVPLEVVTPGQP</sequence>
<keyword evidence="3" id="KW-1185">Reference proteome</keyword>
<gene>
    <name evidence="2" type="ORF">GCM10009550_59260</name>
</gene>
<evidence type="ECO:0000313" key="2">
    <source>
        <dbReference type="EMBL" id="GAA0963509.1"/>
    </source>
</evidence>
<feature type="chain" id="PRO_5045904543" description="Neocarzinostatin family protein" evidence="1">
    <location>
        <begin position="28"/>
        <end position="220"/>
    </location>
</feature>
<dbReference type="Proteomes" id="UP001500665">
    <property type="component" value="Unassembled WGS sequence"/>
</dbReference>
<name>A0ABP4CBK0_9ACTN</name>
<dbReference type="EMBL" id="BAAAHH010000030">
    <property type="protein sequence ID" value="GAA0963509.1"/>
    <property type="molecule type" value="Genomic_DNA"/>
</dbReference>
<feature type="signal peptide" evidence="1">
    <location>
        <begin position="1"/>
        <end position="27"/>
    </location>
</feature>
<accession>A0ABP4CBK0</accession>